<dbReference type="SMART" id="SM00020">
    <property type="entry name" value="Tryp_SPc"/>
    <property type="match status" value="1"/>
</dbReference>
<dbReference type="PROSITE" id="PS00135">
    <property type="entry name" value="TRYPSIN_SER"/>
    <property type="match status" value="1"/>
</dbReference>
<keyword evidence="6" id="KW-1015">Disulfide bond</keyword>
<evidence type="ECO:0000256" key="2">
    <source>
        <dbReference type="ARBA" id="ARBA00007664"/>
    </source>
</evidence>
<keyword evidence="4 7" id="KW-0378">Hydrolase</keyword>
<reference evidence="9 10" key="1">
    <citation type="submission" date="2024-05" db="EMBL/GenBank/DDBJ databases">
        <title>Genetic variation in Jamaican populations of the coffee berry borer (Hypothenemus hampei).</title>
        <authorList>
            <person name="Errbii M."/>
            <person name="Myrie A."/>
        </authorList>
    </citation>
    <scope>NUCLEOTIDE SEQUENCE [LARGE SCALE GENOMIC DNA]</scope>
    <source>
        <strain evidence="9">JA-Hopewell-2020-01-JO</strain>
        <tissue evidence="9">Whole body</tissue>
    </source>
</reference>
<dbReference type="Proteomes" id="UP001566132">
    <property type="component" value="Unassembled WGS sequence"/>
</dbReference>
<dbReference type="GO" id="GO:0006508">
    <property type="term" value="P:proteolysis"/>
    <property type="evidence" value="ECO:0007669"/>
    <property type="project" value="UniProtKB-KW"/>
</dbReference>
<feature type="domain" description="Peptidase S1" evidence="8">
    <location>
        <begin position="40"/>
        <end position="240"/>
    </location>
</feature>
<gene>
    <name evidence="9" type="ORF">ABEB36_005916</name>
</gene>
<evidence type="ECO:0000256" key="4">
    <source>
        <dbReference type="ARBA" id="ARBA00022801"/>
    </source>
</evidence>
<dbReference type="FunFam" id="2.40.10.10:FF:000036">
    <property type="entry name" value="Trypsin beta"/>
    <property type="match status" value="1"/>
</dbReference>
<dbReference type="InterPro" id="IPR033116">
    <property type="entry name" value="TRYPSIN_SER"/>
</dbReference>
<name>A0ABD1F2I7_HYPHA</name>
<evidence type="ECO:0000259" key="8">
    <source>
        <dbReference type="PROSITE" id="PS50240"/>
    </source>
</evidence>
<dbReference type="PROSITE" id="PS50240">
    <property type="entry name" value="TRYPSIN_DOM"/>
    <property type="match status" value="1"/>
</dbReference>
<dbReference type="PROSITE" id="PS00134">
    <property type="entry name" value="TRYPSIN_HIS"/>
    <property type="match status" value="1"/>
</dbReference>
<dbReference type="EMBL" id="JBDJPC010000004">
    <property type="protein sequence ID" value="KAL1506585.1"/>
    <property type="molecule type" value="Genomic_DNA"/>
</dbReference>
<dbReference type="PANTHER" id="PTHR24276">
    <property type="entry name" value="POLYSERASE-RELATED"/>
    <property type="match status" value="1"/>
</dbReference>
<dbReference type="GO" id="GO:0008236">
    <property type="term" value="F:serine-type peptidase activity"/>
    <property type="evidence" value="ECO:0007669"/>
    <property type="project" value="UniProtKB-KW"/>
</dbReference>
<dbReference type="GO" id="GO:0005576">
    <property type="term" value="C:extracellular region"/>
    <property type="evidence" value="ECO:0007669"/>
    <property type="project" value="UniProtKB-SubCell"/>
</dbReference>
<dbReference type="Pfam" id="PF00089">
    <property type="entry name" value="Trypsin"/>
    <property type="match status" value="1"/>
</dbReference>
<dbReference type="InterPro" id="IPR001254">
    <property type="entry name" value="Trypsin_dom"/>
</dbReference>
<dbReference type="InterPro" id="IPR050430">
    <property type="entry name" value="Peptidase_S1"/>
</dbReference>
<dbReference type="SUPFAM" id="SSF50494">
    <property type="entry name" value="Trypsin-like serine proteases"/>
    <property type="match status" value="1"/>
</dbReference>
<comment type="subcellular location">
    <subcellularLocation>
        <location evidence="1">Secreted</location>
        <location evidence="1">Extracellular space</location>
    </subcellularLocation>
</comment>
<keyword evidence="10" id="KW-1185">Reference proteome</keyword>
<evidence type="ECO:0000256" key="5">
    <source>
        <dbReference type="ARBA" id="ARBA00022825"/>
    </source>
</evidence>
<proteinExistence type="inferred from homology"/>
<accession>A0ABD1F2I7</accession>
<comment type="similarity">
    <text evidence="2">Belongs to the peptidase S1 family.</text>
</comment>
<dbReference type="InterPro" id="IPR001314">
    <property type="entry name" value="Peptidase_S1A"/>
</dbReference>
<dbReference type="Gene3D" id="2.40.10.10">
    <property type="entry name" value="Trypsin-like serine proteases"/>
    <property type="match status" value="2"/>
</dbReference>
<keyword evidence="3 7" id="KW-0645">Protease</keyword>
<evidence type="ECO:0000256" key="1">
    <source>
        <dbReference type="ARBA" id="ARBA00004239"/>
    </source>
</evidence>
<organism evidence="9 10">
    <name type="scientific">Hypothenemus hampei</name>
    <name type="common">Coffee berry borer</name>
    <dbReference type="NCBI Taxonomy" id="57062"/>
    <lineage>
        <taxon>Eukaryota</taxon>
        <taxon>Metazoa</taxon>
        <taxon>Ecdysozoa</taxon>
        <taxon>Arthropoda</taxon>
        <taxon>Hexapoda</taxon>
        <taxon>Insecta</taxon>
        <taxon>Pterygota</taxon>
        <taxon>Neoptera</taxon>
        <taxon>Endopterygota</taxon>
        <taxon>Coleoptera</taxon>
        <taxon>Polyphaga</taxon>
        <taxon>Cucujiformia</taxon>
        <taxon>Curculionidae</taxon>
        <taxon>Scolytinae</taxon>
        <taxon>Hypothenemus</taxon>
    </lineage>
</organism>
<protein>
    <recommendedName>
        <fullName evidence="8">Peptidase S1 domain-containing protein</fullName>
    </recommendedName>
</protein>
<evidence type="ECO:0000313" key="10">
    <source>
        <dbReference type="Proteomes" id="UP001566132"/>
    </source>
</evidence>
<dbReference type="InterPro" id="IPR043504">
    <property type="entry name" value="Peptidase_S1_PA_chymotrypsin"/>
</dbReference>
<dbReference type="PANTHER" id="PTHR24276:SF96">
    <property type="entry name" value="PEPTIDASE S1 DOMAIN-CONTAINING PROTEIN"/>
    <property type="match status" value="1"/>
</dbReference>
<dbReference type="InterPro" id="IPR009003">
    <property type="entry name" value="Peptidase_S1_PA"/>
</dbReference>
<dbReference type="InterPro" id="IPR018114">
    <property type="entry name" value="TRYPSIN_HIS"/>
</dbReference>
<evidence type="ECO:0000256" key="3">
    <source>
        <dbReference type="ARBA" id="ARBA00022670"/>
    </source>
</evidence>
<sequence length="241" mass="25467">MFFYRIKTNNSCDMVVIVDLLLFFNFKNATTGLIIDNSGFCGGSLISRQVVLTAAHCVDSSNAQAQVILGAHSVLASEATQQVLVSSRITVHSRWSRLLLQNDVAVITINTVSLNNAIQLISLAPANAPSYAGSSAVLTGWGRTSDESNSIASQLKRVSLQIITNDVCRNSFGIIIQANHICTSGQGTVGACNGDSGGPLVVNGVQVGVVSFGNRLCESQNPSAFARVSSFRSWITEVSGV</sequence>
<dbReference type="CDD" id="cd00190">
    <property type="entry name" value="Tryp_SPc"/>
    <property type="match status" value="1"/>
</dbReference>
<keyword evidence="5 7" id="KW-0720">Serine protease</keyword>
<evidence type="ECO:0000256" key="6">
    <source>
        <dbReference type="ARBA" id="ARBA00023157"/>
    </source>
</evidence>
<evidence type="ECO:0000256" key="7">
    <source>
        <dbReference type="RuleBase" id="RU363034"/>
    </source>
</evidence>
<dbReference type="PRINTS" id="PR00722">
    <property type="entry name" value="CHYMOTRYPSIN"/>
</dbReference>
<comment type="caution">
    <text evidence="9">The sequence shown here is derived from an EMBL/GenBank/DDBJ whole genome shotgun (WGS) entry which is preliminary data.</text>
</comment>
<dbReference type="AlphaFoldDB" id="A0ABD1F2I7"/>
<evidence type="ECO:0000313" key="9">
    <source>
        <dbReference type="EMBL" id="KAL1506585.1"/>
    </source>
</evidence>